<dbReference type="GO" id="GO:1901678">
    <property type="term" value="P:iron coordination entity transport"/>
    <property type="evidence" value="ECO:0007669"/>
    <property type="project" value="UniProtKB-ARBA"/>
</dbReference>
<comment type="similarity">
    <text evidence="2">Belongs to the bacterial solute-binding protein 8 family.</text>
</comment>
<evidence type="ECO:0000259" key="6">
    <source>
        <dbReference type="PROSITE" id="PS50983"/>
    </source>
</evidence>
<organism evidence="7 8">
    <name type="scientific">Quadrisphaera granulorum</name>
    <dbReference type="NCBI Taxonomy" id="317664"/>
    <lineage>
        <taxon>Bacteria</taxon>
        <taxon>Bacillati</taxon>
        <taxon>Actinomycetota</taxon>
        <taxon>Actinomycetes</taxon>
        <taxon>Kineosporiales</taxon>
        <taxon>Kineosporiaceae</taxon>
        <taxon>Quadrisphaera</taxon>
    </lineage>
</organism>
<evidence type="ECO:0000256" key="3">
    <source>
        <dbReference type="ARBA" id="ARBA00022448"/>
    </source>
</evidence>
<accession>A0A315ZSL0</accession>
<dbReference type="Gene3D" id="3.40.50.1980">
    <property type="entry name" value="Nitrogenase molybdenum iron protein domain"/>
    <property type="match status" value="2"/>
</dbReference>
<feature type="domain" description="Fe/B12 periplasmic-binding" evidence="6">
    <location>
        <begin position="72"/>
        <end position="350"/>
    </location>
</feature>
<comment type="subcellular location">
    <subcellularLocation>
        <location evidence="1">Cell envelope</location>
    </subcellularLocation>
</comment>
<keyword evidence="3" id="KW-0813">Transport</keyword>
<name>A0A315ZSL0_9ACTN</name>
<dbReference type="InterPro" id="IPR002491">
    <property type="entry name" value="ABC_transptr_periplasmic_BD"/>
</dbReference>
<sequence length="353" mass="37057">MFLPSAVGRVRTALTALVVLTAVALVAGCGGSAAPGASTTDASSSAAASGEAFPVAIDHVYGTTTIDAEPQRVVTLGWGSQDAVAALGVVPVGVTDFTWGTVDTYLPWFADKVTELGGQMPEVVEALDSGEYDYEQILGLEPDVIIARHSGITQAQYTRLSEIAPTIAYRSEAWAADWQDVQLTVGEALGRRQAAQEVIDETNATIAAHAAAHPEFQGKTFAYGSPWTEGEAVMGLYGVDDARVKLIEQLGFTPAPAVVERSKATKDAGFEVSLEELDTVDTDVLLIWANDQAQWEGMKAQPLLGAWAPIAQGRTYAMPEQGLAWASSAPSALAIPWSLDTVVPALAVIVAKG</sequence>
<comment type="caution">
    <text evidence="7">The sequence shown here is derived from an EMBL/GenBank/DDBJ whole genome shotgun (WGS) entry which is preliminary data.</text>
</comment>
<dbReference type="GO" id="GO:0030288">
    <property type="term" value="C:outer membrane-bounded periplasmic space"/>
    <property type="evidence" value="ECO:0007669"/>
    <property type="project" value="TreeGrafter"/>
</dbReference>
<dbReference type="PROSITE" id="PS50983">
    <property type="entry name" value="FE_B12_PBP"/>
    <property type="match status" value="1"/>
</dbReference>
<evidence type="ECO:0000256" key="5">
    <source>
        <dbReference type="SAM" id="SignalP"/>
    </source>
</evidence>
<dbReference type="Proteomes" id="UP000245469">
    <property type="component" value="Unassembled WGS sequence"/>
</dbReference>
<evidence type="ECO:0000313" key="8">
    <source>
        <dbReference type="Proteomes" id="UP000245469"/>
    </source>
</evidence>
<protein>
    <submittedName>
        <fullName evidence="7">Iron complex transport system substrate-binding protein</fullName>
    </submittedName>
</protein>
<evidence type="ECO:0000256" key="4">
    <source>
        <dbReference type="ARBA" id="ARBA00022729"/>
    </source>
</evidence>
<evidence type="ECO:0000256" key="1">
    <source>
        <dbReference type="ARBA" id="ARBA00004196"/>
    </source>
</evidence>
<proteinExistence type="inferred from homology"/>
<dbReference type="Pfam" id="PF01497">
    <property type="entry name" value="Peripla_BP_2"/>
    <property type="match status" value="1"/>
</dbReference>
<dbReference type="AlphaFoldDB" id="A0A315ZSL0"/>
<dbReference type="RefSeq" id="WP_245961947.1">
    <property type="nucleotide sequence ID" value="NZ_QGDQ01000035.1"/>
</dbReference>
<evidence type="ECO:0000313" key="7">
    <source>
        <dbReference type="EMBL" id="PWJ47714.1"/>
    </source>
</evidence>
<dbReference type="PANTHER" id="PTHR30532">
    <property type="entry name" value="IRON III DICITRATE-BINDING PERIPLASMIC PROTEIN"/>
    <property type="match status" value="1"/>
</dbReference>
<keyword evidence="8" id="KW-1185">Reference proteome</keyword>
<feature type="signal peptide" evidence="5">
    <location>
        <begin position="1"/>
        <end position="27"/>
    </location>
</feature>
<dbReference type="EMBL" id="QGDQ01000035">
    <property type="protein sequence ID" value="PWJ47714.1"/>
    <property type="molecule type" value="Genomic_DNA"/>
</dbReference>
<evidence type="ECO:0000256" key="2">
    <source>
        <dbReference type="ARBA" id="ARBA00008814"/>
    </source>
</evidence>
<dbReference type="PANTHER" id="PTHR30532:SF24">
    <property type="entry name" value="FERRIC ENTEROBACTIN-BINDING PERIPLASMIC PROTEIN FEPB"/>
    <property type="match status" value="1"/>
</dbReference>
<dbReference type="SUPFAM" id="SSF53807">
    <property type="entry name" value="Helical backbone' metal receptor"/>
    <property type="match status" value="1"/>
</dbReference>
<gene>
    <name evidence="7" type="ORF">BXY45_13517</name>
</gene>
<reference evidence="7 8" key="1">
    <citation type="submission" date="2018-03" db="EMBL/GenBank/DDBJ databases">
        <title>Genomic Encyclopedia of Archaeal and Bacterial Type Strains, Phase II (KMG-II): from individual species to whole genera.</title>
        <authorList>
            <person name="Goeker M."/>
        </authorList>
    </citation>
    <scope>NUCLEOTIDE SEQUENCE [LARGE SCALE GENOMIC DNA]</scope>
    <source>
        <strain evidence="7 8">DSM 44889</strain>
    </source>
</reference>
<keyword evidence="4 5" id="KW-0732">Signal</keyword>
<dbReference type="InterPro" id="IPR051313">
    <property type="entry name" value="Bact_iron-sidero_bind"/>
</dbReference>
<feature type="chain" id="PRO_5039427846" evidence="5">
    <location>
        <begin position="28"/>
        <end position="353"/>
    </location>
</feature>
<dbReference type="CDD" id="cd01146">
    <property type="entry name" value="FhuD"/>
    <property type="match status" value="1"/>
</dbReference>